<dbReference type="RefSeq" id="WP_129600035.1">
    <property type="nucleotide sequence ID" value="NZ_SBLB01000001.1"/>
</dbReference>
<proteinExistence type="predicted"/>
<dbReference type="PANTHER" id="PTHR41913">
    <property type="entry name" value="DUF1684 DOMAIN-CONTAINING PROTEIN"/>
    <property type="match status" value="1"/>
</dbReference>
<dbReference type="Proteomes" id="UP000290407">
    <property type="component" value="Unassembled WGS sequence"/>
</dbReference>
<dbReference type="Pfam" id="PF07920">
    <property type="entry name" value="DUF1684"/>
    <property type="match status" value="1"/>
</dbReference>
<gene>
    <name evidence="2" type="ORF">EQG79_03860</name>
</gene>
<dbReference type="AlphaFoldDB" id="A0A4Q2UWE2"/>
<evidence type="ECO:0000313" key="3">
    <source>
        <dbReference type="Proteomes" id="UP000290407"/>
    </source>
</evidence>
<comment type="caution">
    <text evidence="2">The sequence shown here is derived from an EMBL/GenBank/DDBJ whole genome shotgun (WGS) entry which is preliminary data.</text>
</comment>
<dbReference type="EMBL" id="SBLB01000001">
    <property type="protein sequence ID" value="RYC71289.1"/>
    <property type="molecule type" value="Genomic_DNA"/>
</dbReference>
<sequence length="310" mass="34598">MTRNESINEPLNPYARWFMLLWLLAVVIASGFRLAKEPTYREQIEEWHQQRLESLRSENGWLNLAGLYWLKEGVNAVGADPGNDLMFPGGKAPDQLGTFRLTGGEVTFEAAPGQVVQVDGQPVLATKTIFAASQTKPVVLSHGSLRWFVIKRGNRYAIRLRDLESPFLKEFTGIERFPVNEAYRVKARVERPDKPRTIPILDITGQTNQQPLIGTLVFELEGKTHRLDAVGEGGRLFLLFGDETNSHDTYGSGRFLYADMPGADGLTTLDFNKSINPPCAFTPYATCPLPPKQNKLAIAIPAGEKRYGDH</sequence>
<keyword evidence="1" id="KW-0812">Transmembrane</keyword>
<keyword evidence="3" id="KW-1185">Reference proteome</keyword>
<dbReference type="PANTHER" id="PTHR41913:SF1">
    <property type="entry name" value="DUF1684 DOMAIN-CONTAINING PROTEIN"/>
    <property type="match status" value="1"/>
</dbReference>
<dbReference type="InterPro" id="IPR012467">
    <property type="entry name" value="DUF1684"/>
</dbReference>
<evidence type="ECO:0000256" key="1">
    <source>
        <dbReference type="SAM" id="Phobius"/>
    </source>
</evidence>
<evidence type="ECO:0000313" key="2">
    <source>
        <dbReference type="EMBL" id="RYC71289.1"/>
    </source>
</evidence>
<feature type="transmembrane region" description="Helical" evidence="1">
    <location>
        <begin position="14"/>
        <end position="35"/>
    </location>
</feature>
<keyword evidence="1" id="KW-0472">Membrane</keyword>
<organism evidence="2 3">
    <name type="scientific">Spirosoma sordidisoli</name>
    <dbReference type="NCBI Taxonomy" id="2502893"/>
    <lineage>
        <taxon>Bacteria</taxon>
        <taxon>Pseudomonadati</taxon>
        <taxon>Bacteroidota</taxon>
        <taxon>Cytophagia</taxon>
        <taxon>Cytophagales</taxon>
        <taxon>Cytophagaceae</taxon>
        <taxon>Spirosoma</taxon>
    </lineage>
</organism>
<name>A0A4Q2UWE2_9BACT</name>
<accession>A0A4Q2UWE2</accession>
<keyword evidence="1" id="KW-1133">Transmembrane helix</keyword>
<reference evidence="2 3" key="1">
    <citation type="submission" date="2019-01" db="EMBL/GenBank/DDBJ databases">
        <title>Spirosoma flava sp. nov., a propanil-degrading bacterium isolated from herbicide-contaminated soil.</title>
        <authorList>
            <person name="Zhang L."/>
            <person name="Jiang J.-D."/>
        </authorList>
    </citation>
    <scope>NUCLEOTIDE SEQUENCE [LARGE SCALE GENOMIC DNA]</scope>
    <source>
        <strain evidence="2 3">TY50</strain>
    </source>
</reference>
<protein>
    <submittedName>
        <fullName evidence="2">DUF1684 domain-containing protein</fullName>
    </submittedName>
</protein>